<name>A0A665TTS1_ECHNA</name>
<evidence type="ECO:0000256" key="5">
    <source>
        <dbReference type="ARBA" id="ARBA00024361"/>
    </source>
</evidence>
<evidence type="ECO:0000256" key="2">
    <source>
        <dbReference type="ARBA" id="ARBA00022729"/>
    </source>
</evidence>
<accession>A0A665TTS1</accession>
<dbReference type="AlphaFoldDB" id="A0A665TTS1"/>
<dbReference type="OMA" id="SHGCGAF"/>
<dbReference type="PANTHER" id="PTHR11329:SF0">
    <property type="entry name" value="LEUKOCYTE CELL-DERIVED CHEMOTAXIN-2"/>
    <property type="match status" value="1"/>
</dbReference>
<reference evidence="6" key="1">
    <citation type="submission" date="2021-04" db="EMBL/GenBank/DDBJ databases">
        <authorList>
            <consortium name="Wellcome Sanger Institute Data Sharing"/>
        </authorList>
    </citation>
    <scope>NUCLEOTIDE SEQUENCE [LARGE SCALE GENOMIC DNA]</scope>
</reference>
<keyword evidence="1" id="KW-0479">Metal-binding</keyword>
<evidence type="ECO:0000256" key="4">
    <source>
        <dbReference type="ARBA" id="ARBA00023157"/>
    </source>
</evidence>
<evidence type="ECO:0000256" key="3">
    <source>
        <dbReference type="ARBA" id="ARBA00022833"/>
    </source>
</evidence>
<evidence type="ECO:0000313" key="7">
    <source>
        <dbReference type="Proteomes" id="UP000472264"/>
    </source>
</evidence>
<comment type="similarity">
    <text evidence="5">Belongs to the LECT2/MIM-1 family.</text>
</comment>
<reference evidence="6" key="2">
    <citation type="submission" date="2025-08" db="UniProtKB">
        <authorList>
            <consortium name="Ensembl"/>
        </authorList>
    </citation>
    <scope>IDENTIFICATION</scope>
</reference>
<evidence type="ECO:0000256" key="1">
    <source>
        <dbReference type="ARBA" id="ARBA00022723"/>
    </source>
</evidence>
<dbReference type="GO" id="GO:0046872">
    <property type="term" value="F:metal ion binding"/>
    <property type="evidence" value="ECO:0007669"/>
    <property type="project" value="UniProtKB-KW"/>
</dbReference>
<keyword evidence="2" id="KW-0732">Signal</keyword>
<keyword evidence="7" id="KW-1185">Reference proteome</keyword>
<dbReference type="Proteomes" id="UP000472264">
    <property type="component" value="Chromosome 14"/>
</dbReference>
<dbReference type="InParanoid" id="A0A665TTS1"/>
<keyword evidence="3" id="KW-0862">Zinc</keyword>
<dbReference type="InterPro" id="IPR011055">
    <property type="entry name" value="Dup_hybrid_motif"/>
</dbReference>
<protein>
    <submittedName>
        <fullName evidence="6">Si:ch1073-204b8.1</fullName>
    </submittedName>
</protein>
<sequence length="139" mass="15132">NLNTDNGAWNVLCAGHHNNRVRACDVHGCGAFNSKRCKGLHKAVDLVCDDYGSVNAPFSGNLAGPVSRKDPAGNRYDGVKLLSDVHCVKIFNIRPYRYVGPVVQGEPLGYLLPLQEHFSGITSHLQLQNCDSTDPSPFI</sequence>
<proteinExistence type="inferred from homology"/>
<reference evidence="6" key="3">
    <citation type="submission" date="2025-09" db="UniProtKB">
        <authorList>
            <consortium name="Ensembl"/>
        </authorList>
    </citation>
    <scope>IDENTIFICATION</scope>
</reference>
<dbReference type="Gene3D" id="2.70.70.10">
    <property type="entry name" value="Glucose Permease (Domain IIA)"/>
    <property type="match status" value="1"/>
</dbReference>
<dbReference type="InterPro" id="IPR008663">
    <property type="entry name" value="LECT2"/>
</dbReference>
<evidence type="ECO:0000313" key="6">
    <source>
        <dbReference type="Ensembl" id="ENSENLP00000008541.1"/>
    </source>
</evidence>
<dbReference type="Ensembl" id="ENSENLT00000008952.1">
    <property type="protein sequence ID" value="ENSENLP00000008541.1"/>
    <property type="gene ID" value="ENSENLG00000004178.1"/>
</dbReference>
<keyword evidence="4" id="KW-1015">Disulfide bond</keyword>
<organism evidence="6 7">
    <name type="scientific">Echeneis naucrates</name>
    <name type="common">Live sharksucker</name>
    <dbReference type="NCBI Taxonomy" id="173247"/>
    <lineage>
        <taxon>Eukaryota</taxon>
        <taxon>Metazoa</taxon>
        <taxon>Chordata</taxon>
        <taxon>Craniata</taxon>
        <taxon>Vertebrata</taxon>
        <taxon>Euteleostomi</taxon>
        <taxon>Actinopterygii</taxon>
        <taxon>Neopterygii</taxon>
        <taxon>Teleostei</taxon>
        <taxon>Neoteleostei</taxon>
        <taxon>Acanthomorphata</taxon>
        <taxon>Carangaria</taxon>
        <taxon>Carangiformes</taxon>
        <taxon>Echeneidae</taxon>
        <taxon>Echeneis</taxon>
    </lineage>
</organism>
<dbReference type="PANTHER" id="PTHR11329">
    <property type="entry name" value="LEUKOCYTE CELL-DERIVED CHEMOTAXIN 2"/>
    <property type="match status" value="1"/>
</dbReference>